<evidence type="ECO:0000256" key="4">
    <source>
        <dbReference type="ARBA" id="ARBA00023204"/>
    </source>
</evidence>
<protein>
    <recommendedName>
        <fullName evidence="5">DNA helicase Holliday junction RuvA type domain-containing protein</fullName>
    </recommendedName>
</protein>
<dbReference type="NCBIfam" id="TIGR00084">
    <property type="entry name" value="ruvA"/>
    <property type="match status" value="1"/>
</dbReference>
<dbReference type="GO" id="GO:0006281">
    <property type="term" value="P:DNA repair"/>
    <property type="evidence" value="ECO:0007669"/>
    <property type="project" value="UniProtKB-KW"/>
</dbReference>
<dbReference type="EMBL" id="UINC01224436">
    <property type="protein sequence ID" value="SVE54056.1"/>
    <property type="molecule type" value="Genomic_DNA"/>
</dbReference>
<gene>
    <name evidence="6" type="ORF">METZ01_LOCUS506910</name>
</gene>
<sequence>MITHIKGRLVEKTPTYVVIDCNGIGYKLNISLQTYSNIKEENCSLFTHLSVKEDAHTLYGFSDEDERTLFRNLISVSGVGPSTAQVVLSTFTPQETCQYIISTDVAAL</sequence>
<keyword evidence="2" id="KW-0227">DNA damage</keyword>
<evidence type="ECO:0000256" key="1">
    <source>
        <dbReference type="ARBA" id="ARBA00022490"/>
    </source>
</evidence>
<keyword evidence="4" id="KW-0234">DNA repair</keyword>
<feature type="non-terminal residue" evidence="6">
    <location>
        <position position="108"/>
    </location>
</feature>
<reference evidence="6" key="1">
    <citation type="submission" date="2018-05" db="EMBL/GenBank/DDBJ databases">
        <authorList>
            <person name="Lanie J.A."/>
            <person name="Ng W.-L."/>
            <person name="Kazmierczak K.M."/>
            <person name="Andrzejewski T.M."/>
            <person name="Davidsen T.M."/>
            <person name="Wayne K.J."/>
            <person name="Tettelin H."/>
            <person name="Glass J.I."/>
            <person name="Rusch D."/>
            <person name="Podicherti R."/>
            <person name="Tsui H.-C.T."/>
            <person name="Winkler M.E."/>
        </authorList>
    </citation>
    <scope>NUCLEOTIDE SEQUENCE</scope>
</reference>
<dbReference type="Pfam" id="PF01330">
    <property type="entry name" value="RuvA_N"/>
    <property type="match status" value="1"/>
</dbReference>
<proteinExistence type="predicted"/>
<dbReference type="GO" id="GO:0003677">
    <property type="term" value="F:DNA binding"/>
    <property type="evidence" value="ECO:0007669"/>
    <property type="project" value="UniProtKB-KW"/>
</dbReference>
<keyword evidence="3" id="KW-0238">DNA-binding</keyword>
<keyword evidence="1" id="KW-0963">Cytoplasm</keyword>
<dbReference type="GO" id="GO:0006310">
    <property type="term" value="P:DNA recombination"/>
    <property type="evidence" value="ECO:0007669"/>
    <property type="project" value="InterPro"/>
</dbReference>
<dbReference type="GO" id="GO:0009378">
    <property type="term" value="F:four-way junction helicase activity"/>
    <property type="evidence" value="ECO:0007669"/>
    <property type="project" value="InterPro"/>
</dbReference>
<name>A0A383EB39_9ZZZZ</name>
<dbReference type="InterPro" id="IPR000085">
    <property type="entry name" value="RuvA"/>
</dbReference>
<dbReference type="GO" id="GO:0005524">
    <property type="term" value="F:ATP binding"/>
    <property type="evidence" value="ECO:0007669"/>
    <property type="project" value="InterPro"/>
</dbReference>
<dbReference type="Gene3D" id="1.10.150.20">
    <property type="entry name" value="5' to 3' exonuclease, C-terminal subdomain"/>
    <property type="match status" value="1"/>
</dbReference>
<evidence type="ECO:0000259" key="5">
    <source>
        <dbReference type="Pfam" id="PF01330"/>
    </source>
</evidence>
<accession>A0A383EB39</accession>
<evidence type="ECO:0000313" key="6">
    <source>
        <dbReference type="EMBL" id="SVE54056.1"/>
    </source>
</evidence>
<dbReference type="InterPro" id="IPR012340">
    <property type="entry name" value="NA-bd_OB-fold"/>
</dbReference>
<organism evidence="6">
    <name type="scientific">marine metagenome</name>
    <dbReference type="NCBI Taxonomy" id="408172"/>
    <lineage>
        <taxon>unclassified sequences</taxon>
        <taxon>metagenomes</taxon>
        <taxon>ecological metagenomes</taxon>
    </lineage>
</organism>
<dbReference type="InterPro" id="IPR013849">
    <property type="entry name" value="DNA_helicase_Holl-junc_RuvA_I"/>
</dbReference>
<dbReference type="SUPFAM" id="SSF50249">
    <property type="entry name" value="Nucleic acid-binding proteins"/>
    <property type="match status" value="1"/>
</dbReference>
<feature type="domain" description="DNA helicase Holliday junction RuvA type" evidence="5">
    <location>
        <begin position="1"/>
        <end position="60"/>
    </location>
</feature>
<evidence type="ECO:0000256" key="3">
    <source>
        <dbReference type="ARBA" id="ARBA00023125"/>
    </source>
</evidence>
<dbReference type="SUPFAM" id="SSF47781">
    <property type="entry name" value="RuvA domain 2-like"/>
    <property type="match status" value="1"/>
</dbReference>
<evidence type="ECO:0000256" key="2">
    <source>
        <dbReference type="ARBA" id="ARBA00022763"/>
    </source>
</evidence>
<dbReference type="Gene3D" id="2.40.50.140">
    <property type="entry name" value="Nucleic acid-binding proteins"/>
    <property type="match status" value="1"/>
</dbReference>
<dbReference type="InterPro" id="IPR010994">
    <property type="entry name" value="RuvA_2-like"/>
</dbReference>
<dbReference type="AlphaFoldDB" id="A0A383EB39"/>